<dbReference type="SUPFAM" id="SSF52540">
    <property type="entry name" value="P-loop containing nucleoside triphosphate hydrolases"/>
    <property type="match status" value="1"/>
</dbReference>
<dbReference type="Pfam" id="PF13538">
    <property type="entry name" value="UvrD_C_2"/>
    <property type="match status" value="1"/>
</dbReference>
<dbReference type="InterPro" id="IPR000212">
    <property type="entry name" value="DNA_helicase_UvrD/REP"/>
</dbReference>
<keyword evidence="9" id="KW-1185">Reference proteome</keyword>
<evidence type="ECO:0000256" key="4">
    <source>
        <dbReference type="ARBA" id="ARBA00022840"/>
    </source>
</evidence>
<evidence type="ECO:0000256" key="2">
    <source>
        <dbReference type="ARBA" id="ARBA00022801"/>
    </source>
</evidence>
<dbReference type="EMBL" id="CP098494">
    <property type="protein sequence ID" value="USA60225.1"/>
    <property type="molecule type" value="Genomic_DNA"/>
</dbReference>
<evidence type="ECO:0000256" key="3">
    <source>
        <dbReference type="ARBA" id="ARBA00022806"/>
    </source>
</evidence>
<protein>
    <recommendedName>
        <fullName evidence="5">DNA 3'-5' helicase II</fullName>
    </recommendedName>
</protein>
<keyword evidence="4 8" id="KW-0067">ATP-binding</keyword>
<evidence type="ECO:0000256" key="1">
    <source>
        <dbReference type="ARBA" id="ARBA00022741"/>
    </source>
</evidence>
<organism evidence="8 9">
    <name type="scientific">Qipengyuania citrea</name>
    <dbReference type="NCBI Taxonomy" id="225971"/>
    <lineage>
        <taxon>Bacteria</taxon>
        <taxon>Pseudomonadati</taxon>
        <taxon>Pseudomonadota</taxon>
        <taxon>Alphaproteobacteria</taxon>
        <taxon>Sphingomonadales</taxon>
        <taxon>Erythrobacteraceae</taxon>
        <taxon>Qipengyuania</taxon>
    </lineage>
</organism>
<dbReference type="Gene3D" id="3.40.50.300">
    <property type="entry name" value="P-loop containing nucleotide triphosphate hydrolases"/>
    <property type="match status" value="2"/>
</dbReference>
<dbReference type="PANTHER" id="PTHR11070:SF2">
    <property type="entry name" value="ATP-DEPENDENT DNA HELICASE SRS2"/>
    <property type="match status" value="1"/>
</dbReference>
<dbReference type="Proteomes" id="UP001056619">
    <property type="component" value="Chromosome"/>
</dbReference>
<keyword evidence="1" id="KW-0547">Nucleotide-binding</keyword>
<keyword evidence="2" id="KW-0378">Hydrolase</keyword>
<proteinExistence type="predicted"/>
<dbReference type="InterPro" id="IPR027417">
    <property type="entry name" value="P-loop_NTPase"/>
</dbReference>
<gene>
    <name evidence="8" type="ORF">NCF85_08840</name>
</gene>
<evidence type="ECO:0000313" key="9">
    <source>
        <dbReference type="Proteomes" id="UP001056619"/>
    </source>
</evidence>
<evidence type="ECO:0000256" key="5">
    <source>
        <dbReference type="ARBA" id="ARBA00034923"/>
    </source>
</evidence>
<sequence length="489" mass="53593">MIEAPGGCGKTYQGAQFAADAAADTEGRILILTHTHAACDVFSERTAVSQSKVEIRTLDSLIGLIASAYHVPLDLPADVGVWSRTNEDGYNRVAMKVAHLLEKKPMIASALARRYPLIICDEHQDATAAQDQIILALHKAGARLRIFADPMQRIFGGRNAPAVAAEIKRWTDLKDQAEAFEELDTPHRWANTNAPLGEWILTARATLRDGGQIDLRGGLPNGLHVIRADNVARARGQYQLTGQQRAPLTQRIQPLNSVLVMAAHNETVASLRAFFNRSIPIWEGHTRVALDRLCDGVRVHSGNPSEIGKVAVDFVSSVAIGFTATRYSRQLLDDIEQGCTKARTKKPATIQSLGRMLLEEPNHRGIGKFLTTLRALTKEDAAFAPIKIDHFREFNDAVHLGRFDDADEGLAEIARRRAHARASLPSKAVSTIHKAKGLEFSHVVLAACDRPHFSNTKAARARLYVGLSRATESLTLLVSHTNPTPLFLI</sequence>
<dbReference type="InterPro" id="IPR027785">
    <property type="entry name" value="UvrD-like_helicase_C"/>
</dbReference>
<name>A0ABY4U291_9SPHN</name>
<feature type="domain" description="UvrD-like helicase ATP-binding" evidence="6">
    <location>
        <begin position="84"/>
        <end position="160"/>
    </location>
</feature>
<dbReference type="InterPro" id="IPR014016">
    <property type="entry name" value="UvrD-like_ATP-bd"/>
</dbReference>
<reference evidence="8 9" key="1">
    <citation type="submission" date="2022-06" db="EMBL/GenBank/DDBJ databases">
        <authorList>
            <person name="Liu G."/>
        </authorList>
    </citation>
    <scope>NUCLEOTIDE SEQUENCE [LARGE SCALE GENOMIC DNA]</scope>
    <source>
        <strain evidence="8 9">E4</strain>
    </source>
</reference>
<evidence type="ECO:0000313" key="8">
    <source>
        <dbReference type="EMBL" id="USA60225.1"/>
    </source>
</evidence>
<evidence type="ECO:0000259" key="7">
    <source>
        <dbReference type="Pfam" id="PF13538"/>
    </source>
</evidence>
<keyword evidence="3" id="KW-0347">Helicase</keyword>
<feature type="domain" description="UvrD-like helicase C-terminal" evidence="7">
    <location>
        <begin position="429"/>
        <end position="476"/>
    </location>
</feature>
<accession>A0ABY4U291</accession>
<dbReference type="PANTHER" id="PTHR11070">
    <property type="entry name" value="UVRD / RECB / PCRA DNA HELICASE FAMILY MEMBER"/>
    <property type="match status" value="1"/>
</dbReference>
<evidence type="ECO:0000259" key="6">
    <source>
        <dbReference type="Pfam" id="PF00580"/>
    </source>
</evidence>
<dbReference type="GO" id="GO:0005524">
    <property type="term" value="F:ATP binding"/>
    <property type="evidence" value="ECO:0007669"/>
    <property type="project" value="UniProtKB-KW"/>
</dbReference>
<dbReference type="Pfam" id="PF00580">
    <property type="entry name" value="UvrD-helicase"/>
    <property type="match status" value="1"/>
</dbReference>